<dbReference type="GO" id="GO:0016787">
    <property type="term" value="F:hydrolase activity"/>
    <property type="evidence" value="ECO:0007669"/>
    <property type="project" value="UniProtKB-KW"/>
</dbReference>
<evidence type="ECO:0000256" key="2">
    <source>
        <dbReference type="ARBA" id="ARBA00022649"/>
    </source>
</evidence>
<evidence type="ECO:0000256" key="6">
    <source>
        <dbReference type="ARBA" id="ARBA00022884"/>
    </source>
</evidence>
<name>A0A931CYJ5_9BACT</name>
<organism evidence="8 9">
    <name type="scientific">Desulfotignum balticum</name>
    <dbReference type="NCBI Taxonomy" id="115781"/>
    <lineage>
        <taxon>Bacteria</taxon>
        <taxon>Pseudomonadati</taxon>
        <taxon>Thermodesulfobacteriota</taxon>
        <taxon>Desulfobacteria</taxon>
        <taxon>Desulfobacterales</taxon>
        <taxon>Desulfobacteraceae</taxon>
        <taxon>Desulfotignum</taxon>
    </lineage>
</organism>
<accession>A0A931CYJ5</accession>
<keyword evidence="5" id="KW-0378">Hydrolase</keyword>
<comment type="similarity">
    <text evidence="1">Belongs to the HicA mRNA interferase family.</text>
</comment>
<evidence type="ECO:0000313" key="9">
    <source>
        <dbReference type="Proteomes" id="UP000706172"/>
    </source>
</evidence>
<dbReference type="GO" id="GO:0004519">
    <property type="term" value="F:endonuclease activity"/>
    <property type="evidence" value="ECO:0007669"/>
    <property type="project" value="UniProtKB-KW"/>
</dbReference>
<keyword evidence="6" id="KW-0694">RNA-binding</keyword>
<dbReference type="EMBL" id="JACCQK010000428">
    <property type="protein sequence ID" value="MBG0779744.1"/>
    <property type="molecule type" value="Genomic_DNA"/>
</dbReference>
<proteinExistence type="inferred from homology"/>
<evidence type="ECO:0000256" key="5">
    <source>
        <dbReference type="ARBA" id="ARBA00022801"/>
    </source>
</evidence>
<protein>
    <submittedName>
        <fullName evidence="8">Type II toxin-antitoxin system HicA family toxin</fullName>
    </submittedName>
</protein>
<dbReference type="InterPro" id="IPR012933">
    <property type="entry name" value="HicA_mRNA_interferase"/>
</dbReference>
<dbReference type="Gene3D" id="3.30.920.30">
    <property type="entry name" value="Hypothetical protein"/>
    <property type="match status" value="1"/>
</dbReference>
<dbReference type="AlphaFoldDB" id="A0A931CYJ5"/>
<evidence type="ECO:0000313" key="8">
    <source>
        <dbReference type="EMBL" id="MBG0779744.1"/>
    </source>
</evidence>
<dbReference type="InterPro" id="IPR038570">
    <property type="entry name" value="HicA_sf"/>
</dbReference>
<reference evidence="8" key="1">
    <citation type="submission" date="2020-07" db="EMBL/GenBank/DDBJ databases">
        <title>Severe corrosion of carbon steel in oil field produced water can be linked to methanogenic archaea containing a special type of NiFe hydrogenase.</title>
        <authorList>
            <person name="Lahme S."/>
            <person name="Mand J."/>
            <person name="Longwell J."/>
            <person name="Smith R."/>
            <person name="Enning D."/>
        </authorList>
    </citation>
    <scope>NUCLEOTIDE SEQUENCE</scope>
    <source>
        <strain evidence="8">MIC098Bin6</strain>
    </source>
</reference>
<sequence length="66" mass="7345">MKSKQLIRKLKKLGVEFTKNRGKGGHQLAKFKGKQTTVPIHGDADIGSIFIKKICQQLGIDPEDIL</sequence>
<dbReference type="Pfam" id="PF07927">
    <property type="entry name" value="HicA_toxin"/>
    <property type="match status" value="1"/>
</dbReference>
<keyword evidence="2" id="KW-1277">Toxin-antitoxin system</keyword>
<evidence type="ECO:0000256" key="4">
    <source>
        <dbReference type="ARBA" id="ARBA00022759"/>
    </source>
</evidence>
<evidence type="ECO:0000256" key="1">
    <source>
        <dbReference type="ARBA" id="ARBA00006620"/>
    </source>
</evidence>
<evidence type="ECO:0000256" key="7">
    <source>
        <dbReference type="ARBA" id="ARBA00023016"/>
    </source>
</evidence>
<keyword evidence="4" id="KW-0255">Endonuclease</keyword>
<dbReference type="GO" id="GO:0003729">
    <property type="term" value="F:mRNA binding"/>
    <property type="evidence" value="ECO:0007669"/>
    <property type="project" value="InterPro"/>
</dbReference>
<keyword evidence="3" id="KW-0540">Nuclease</keyword>
<gene>
    <name evidence="8" type="ORF">H0S81_07440</name>
</gene>
<comment type="caution">
    <text evidence="8">The sequence shown here is derived from an EMBL/GenBank/DDBJ whole genome shotgun (WGS) entry which is preliminary data.</text>
</comment>
<dbReference type="Proteomes" id="UP000706172">
    <property type="component" value="Unassembled WGS sequence"/>
</dbReference>
<dbReference type="SUPFAM" id="SSF54786">
    <property type="entry name" value="YcfA/nrd intein domain"/>
    <property type="match status" value="1"/>
</dbReference>
<keyword evidence="7" id="KW-0346">Stress response</keyword>
<evidence type="ECO:0000256" key="3">
    <source>
        <dbReference type="ARBA" id="ARBA00022722"/>
    </source>
</evidence>